<keyword evidence="2" id="KW-0812">Transmembrane</keyword>
<organism evidence="4 5">
    <name type="scientific">Egibacter rhizosphaerae</name>
    <dbReference type="NCBI Taxonomy" id="1670831"/>
    <lineage>
        <taxon>Bacteria</taxon>
        <taxon>Bacillati</taxon>
        <taxon>Actinomycetota</taxon>
        <taxon>Nitriliruptoria</taxon>
        <taxon>Egibacterales</taxon>
        <taxon>Egibacteraceae</taxon>
        <taxon>Egibacter</taxon>
    </lineage>
</organism>
<gene>
    <name evidence="4" type="ORF">ER308_00235</name>
</gene>
<keyword evidence="2" id="KW-1133">Transmembrane helix</keyword>
<feature type="transmembrane region" description="Helical" evidence="2">
    <location>
        <begin position="47"/>
        <end position="65"/>
    </location>
</feature>
<accession>A0A411YAE3</accession>
<name>A0A411YAE3_9ACTN</name>
<dbReference type="Pfam" id="PF10988">
    <property type="entry name" value="DUF2807"/>
    <property type="match status" value="1"/>
</dbReference>
<evidence type="ECO:0000259" key="3">
    <source>
        <dbReference type="Pfam" id="PF10988"/>
    </source>
</evidence>
<reference evidence="4 5" key="1">
    <citation type="submission" date="2019-01" db="EMBL/GenBank/DDBJ databases">
        <title>Egibacter rhizosphaerae EGI 80759T.</title>
        <authorList>
            <person name="Chen D.-D."/>
            <person name="Tian Y."/>
            <person name="Jiao J.-Y."/>
            <person name="Zhang X.-T."/>
            <person name="Zhang Y.-G."/>
            <person name="Zhang Y."/>
            <person name="Xiao M."/>
            <person name="Shu W.-S."/>
            <person name="Li W.-J."/>
        </authorList>
    </citation>
    <scope>NUCLEOTIDE SEQUENCE [LARGE SCALE GENOMIC DNA]</scope>
    <source>
        <strain evidence="4 5">EGI 80759</strain>
    </source>
</reference>
<protein>
    <submittedName>
        <fullName evidence="4">DUF2807 domain-containing protein</fullName>
    </submittedName>
</protein>
<dbReference type="AlphaFoldDB" id="A0A411YAE3"/>
<keyword evidence="2" id="KW-0472">Membrane</keyword>
<evidence type="ECO:0000256" key="1">
    <source>
        <dbReference type="SAM" id="MobiDB-lite"/>
    </source>
</evidence>
<keyword evidence="5" id="KW-1185">Reference proteome</keyword>
<dbReference type="Gene3D" id="2.160.20.120">
    <property type="match status" value="1"/>
</dbReference>
<dbReference type="Proteomes" id="UP000291469">
    <property type="component" value="Chromosome"/>
</dbReference>
<feature type="region of interest" description="Disordered" evidence="1">
    <location>
        <begin position="256"/>
        <end position="288"/>
    </location>
</feature>
<evidence type="ECO:0000256" key="2">
    <source>
        <dbReference type="SAM" id="Phobius"/>
    </source>
</evidence>
<feature type="domain" description="Putative auto-transporter adhesin head GIN" evidence="3">
    <location>
        <begin position="87"/>
        <end position="267"/>
    </location>
</feature>
<evidence type="ECO:0000313" key="4">
    <source>
        <dbReference type="EMBL" id="QBI18152.1"/>
    </source>
</evidence>
<proteinExistence type="predicted"/>
<evidence type="ECO:0000313" key="5">
    <source>
        <dbReference type="Proteomes" id="UP000291469"/>
    </source>
</evidence>
<dbReference type="OrthoDB" id="980382at2"/>
<dbReference type="EMBL" id="CP036402">
    <property type="protein sequence ID" value="QBI18152.1"/>
    <property type="molecule type" value="Genomic_DNA"/>
</dbReference>
<dbReference type="KEGG" id="erz:ER308_00235"/>
<feature type="region of interest" description="Disordered" evidence="1">
    <location>
        <begin position="1"/>
        <end position="22"/>
    </location>
</feature>
<sequence length="288" mass="29615">MGRPARGGRWGRSLIAPTPPSCDRELVTEARPIPSRHQHTDERTGGSLVRVTLLLLIVGALLVGGCTVPRASLGPEESHSVPVTDVDALRVSGGTTVEVTLGEEPSLELSGPRRSLRRVTVEVEGDRLSIRPGRTFWWGDAGHIRATLTLPDLAAIDASGAAEVDVAGDLEGHGVDVRASGASDVRAGVTASTTQVRAGGASSIALVGESGDLEARASGSSTLDLGAFETERAAVEASGSSDVAVQTLEELDIEASGASSVEYAGDPGVRQNLSGASEARPTASRSDR</sequence>
<dbReference type="InterPro" id="IPR021255">
    <property type="entry name" value="DUF2807"/>
</dbReference>